<sequence>MLRRSARALLPPGVHAADRVADLPREEWDALTGPGDIFLTCRWLEVVESTAGVPMAYLWTERAGRPVAALATALATTSVPWALGRPDVVLPKSAEEELPQAAELLAGLGGDPSERLMPSLVTGGRHVGGTRLLHAPEATPEDLAALVQAAEVLGKEAGARSVCFLYLDEQDTALGRVLGARGYRTCVTGWFSALEVPDGGFPAYLATLPSRKRRVSVAAERRRIAESGVSVGLEELDSADFPRFAELESQLLAKYAIDITPQQLLPLLHQTRECFGGDALAAVARAEGEVVGFATVLRHRDHWTARQTGYDYAYQRRTGLPLYFELLYYVLVEEAAAAGISTVNYGLGSTATKRSRGCTATEQRCHLLTL</sequence>
<dbReference type="AlphaFoldDB" id="A0A8G1ZP01"/>
<reference evidence="1 2" key="1">
    <citation type="submission" date="2017-12" db="EMBL/GenBank/DDBJ databases">
        <title>Population genomics insights into the ecological differentiation and adaptive evolution in streptomycetes.</title>
        <authorList>
            <person name="Li Y."/>
            <person name="Huang Y."/>
        </authorList>
    </citation>
    <scope>NUCLEOTIDE SEQUENCE [LARGE SCALE GENOMIC DNA]</scope>
    <source>
        <strain evidence="1 2">NBRC 100770</strain>
    </source>
</reference>
<name>A0A8G1ZP01_9ACTN</name>
<proteinExistence type="predicted"/>
<evidence type="ECO:0000313" key="2">
    <source>
        <dbReference type="Proteomes" id="UP000292693"/>
    </source>
</evidence>
<dbReference type="InterPro" id="IPR016181">
    <property type="entry name" value="Acyl_CoA_acyltransferase"/>
</dbReference>
<comment type="caution">
    <text evidence="1">The sequence shown here is derived from an EMBL/GenBank/DDBJ whole genome shotgun (WGS) entry which is preliminary data.</text>
</comment>
<dbReference type="InterPro" id="IPR007434">
    <property type="entry name" value="FemAB-like"/>
</dbReference>
<dbReference type="GO" id="GO:0016740">
    <property type="term" value="F:transferase activity"/>
    <property type="evidence" value="ECO:0007669"/>
    <property type="project" value="UniProtKB-KW"/>
</dbReference>
<evidence type="ECO:0000313" key="1">
    <source>
        <dbReference type="EMBL" id="RZE18530.1"/>
    </source>
</evidence>
<protein>
    <submittedName>
        <fullName evidence="1">GNAT family N-acetyltransferase</fullName>
    </submittedName>
</protein>
<keyword evidence="1" id="KW-0808">Transferase</keyword>
<organism evidence="1 2">
    <name type="scientific">Streptomyces albidoflavus</name>
    <dbReference type="NCBI Taxonomy" id="1886"/>
    <lineage>
        <taxon>Bacteria</taxon>
        <taxon>Bacillati</taxon>
        <taxon>Actinomycetota</taxon>
        <taxon>Actinomycetes</taxon>
        <taxon>Kitasatosporales</taxon>
        <taxon>Streptomycetaceae</taxon>
        <taxon>Streptomyces</taxon>
        <taxon>Streptomyces albidoflavus group</taxon>
    </lineage>
</organism>
<accession>A0A8G1ZP01</accession>
<dbReference type="Pfam" id="PF04339">
    <property type="entry name" value="FemAB_like"/>
    <property type="match status" value="1"/>
</dbReference>
<dbReference type="SUPFAM" id="SSF55729">
    <property type="entry name" value="Acyl-CoA N-acyltransferases (Nat)"/>
    <property type="match status" value="1"/>
</dbReference>
<dbReference type="Proteomes" id="UP000292693">
    <property type="component" value="Unassembled WGS sequence"/>
</dbReference>
<dbReference type="Gene3D" id="3.40.630.30">
    <property type="match status" value="1"/>
</dbReference>
<gene>
    <name evidence="1" type="ORF">C0Q92_20705</name>
</gene>
<dbReference type="EMBL" id="PKLL01000025">
    <property type="protein sequence ID" value="RZE18530.1"/>
    <property type="molecule type" value="Genomic_DNA"/>
</dbReference>